<evidence type="ECO:0000256" key="1">
    <source>
        <dbReference type="ARBA" id="ARBA00022679"/>
    </source>
</evidence>
<feature type="domain" description="N-acetyltransferase" evidence="3">
    <location>
        <begin position="7"/>
        <end position="148"/>
    </location>
</feature>
<dbReference type="AlphaFoldDB" id="A0A212L5W4"/>
<dbReference type="GO" id="GO:0016747">
    <property type="term" value="F:acyltransferase activity, transferring groups other than amino-acyl groups"/>
    <property type="evidence" value="ECO:0007669"/>
    <property type="project" value="InterPro"/>
</dbReference>
<accession>A0A212L5W4</accession>
<dbReference type="PROSITE" id="PS51186">
    <property type="entry name" value="GNAT"/>
    <property type="match status" value="1"/>
</dbReference>
<organism evidence="4">
    <name type="scientific">uncultured Pleomorphomonas sp</name>
    <dbReference type="NCBI Taxonomy" id="442121"/>
    <lineage>
        <taxon>Bacteria</taxon>
        <taxon>Pseudomonadati</taxon>
        <taxon>Pseudomonadota</taxon>
        <taxon>Alphaproteobacteria</taxon>
        <taxon>Hyphomicrobiales</taxon>
        <taxon>Pleomorphomonadaceae</taxon>
        <taxon>Pleomorphomonas</taxon>
        <taxon>environmental samples</taxon>
    </lineage>
</organism>
<dbReference type="Gene3D" id="3.40.630.30">
    <property type="match status" value="1"/>
</dbReference>
<dbReference type="Pfam" id="PF00583">
    <property type="entry name" value="Acetyltransf_1"/>
    <property type="match status" value="1"/>
</dbReference>
<dbReference type="SUPFAM" id="SSF55729">
    <property type="entry name" value="Acyl-CoA N-acyltransferases (Nat)"/>
    <property type="match status" value="1"/>
</dbReference>
<proteinExistence type="predicted"/>
<keyword evidence="1 4" id="KW-0808">Transferase</keyword>
<evidence type="ECO:0000256" key="2">
    <source>
        <dbReference type="ARBA" id="ARBA00023315"/>
    </source>
</evidence>
<dbReference type="CDD" id="cd04301">
    <property type="entry name" value="NAT_SF"/>
    <property type="match status" value="1"/>
</dbReference>
<dbReference type="EMBL" id="FMJD01000002">
    <property type="protein sequence ID" value="SCM72729.1"/>
    <property type="molecule type" value="Genomic_DNA"/>
</dbReference>
<dbReference type="InterPro" id="IPR016181">
    <property type="entry name" value="Acyl_CoA_acyltransferase"/>
</dbReference>
<protein>
    <submittedName>
        <fullName evidence="4">GCN5-related N-acetyltransferase</fullName>
    </submittedName>
</protein>
<gene>
    <name evidence="4" type="ORF">KL86PLE_100686</name>
</gene>
<dbReference type="InterPro" id="IPR050832">
    <property type="entry name" value="Bact_Acetyltransf"/>
</dbReference>
<evidence type="ECO:0000313" key="4">
    <source>
        <dbReference type="EMBL" id="SCM72729.1"/>
    </source>
</evidence>
<dbReference type="InterPro" id="IPR000182">
    <property type="entry name" value="GNAT_dom"/>
</dbReference>
<keyword evidence="2" id="KW-0012">Acyltransferase</keyword>
<reference evidence="4" key="1">
    <citation type="submission" date="2016-08" db="EMBL/GenBank/DDBJ databases">
        <authorList>
            <person name="Seilhamer J.J."/>
        </authorList>
    </citation>
    <scope>NUCLEOTIDE SEQUENCE</scope>
    <source>
        <strain evidence="4">86</strain>
    </source>
</reference>
<evidence type="ECO:0000259" key="3">
    <source>
        <dbReference type="PROSITE" id="PS51186"/>
    </source>
</evidence>
<dbReference type="PANTHER" id="PTHR43877">
    <property type="entry name" value="AMINOALKYLPHOSPHONATE N-ACETYLTRANSFERASE-RELATED-RELATED"/>
    <property type="match status" value="1"/>
</dbReference>
<dbReference type="RefSeq" id="WP_353884643.1">
    <property type="nucleotide sequence ID" value="NZ_LT608334.1"/>
</dbReference>
<dbReference type="NCBIfam" id="NF002959">
    <property type="entry name" value="PRK03624.1"/>
    <property type="match status" value="1"/>
</dbReference>
<sequence>MTSGADMVIGEMAGDERETVIALWSRCGLTRPWNDPEADVALAEATGTATVLVARAGGNIVGAAMTGHDGHRGALYYLGVDPRCRRGGIGRALVEAAEAWCRSRGAPKVNLLVRSENQAVLAFYAALGYLPTDSISLYRTLDPERAARERAEKAAWAAARG</sequence>
<name>A0A212L5W4_9HYPH</name>